<dbReference type="Proteomes" id="UP001060085">
    <property type="component" value="Linkage Group LG04"/>
</dbReference>
<organism evidence="1 2">
    <name type="scientific">Catharanthus roseus</name>
    <name type="common">Madagascar periwinkle</name>
    <name type="synonym">Vinca rosea</name>
    <dbReference type="NCBI Taxonomy" id="4058"/>
    <lineage>
        <taxon>Eukaryota</taxon>
        <taxon>Viridiplantae</taxon>
        <taxon>Streptophyta</taxon>
        <taxon>Embryophyta</taxon>
        <taxon>Tracheophyta</taxon>
        <taxon>Spermatophyta</taxon>
        <taxon>Magnoliopsida</taxon>
        <taxon>eudicotyledons</taxon>
        <taxon>Gunneridae</taxon>
        <taxon>Pentapetalae</taxon>
        <taxon>asterids</taxon>
        <taxon>lamiids</taxon>
        <taxon>Gentianales</taxon>
        <taxon>Apocynaceae</taxon>
        <taxon>Rauvolfioideae</taxon>
        <taxon>Vinceae</taxon>
        <taxon>Catharanthinae</taxon>
        <taxon>Catharanthus</taxon>
    </lineage>
</organism>
<proteinExistence type="predicted"/>
<gene>
    <name evidence="1" type="ORF">M9H77_19700</name>
</gene>
<protein>
    <submittedName>
        <fullName evidence="1">Uncharacterized protein</fullName>
    </submittedName>
</protein>
<comment type="caution">
    <text evidence="1">The sequence shown here is derived from an EMBL/GenBank/DDBJ whole genome shotgun (WGS) entry which is preliminary data.</text>
</comment>
<keyword evidence="2" id="KW-1185">Reference proteome</keyword>
<evidence type="ECO:0000313" key="1">
    <source>
        <dbReference type="EMBL" id="KAI5669847.1"/>
    </source>
</evidence>
<accession>A0ACC0BB54</accession>
<reference evidence="2" key="1">
    <citation type="journal article" date="2023" name="Nat. Plants">
        <title>Single-cell RNA sequencing provides a high-resolution roadmap for understanding the multicellular compartmentation of specialized metabolism.</title>
        <authorList>
            <person name="Sun S."/>
            <person name="Shen X."/>
            <person name="Li Y."/>
            <person name="Li Y."/>
            <person name="Wang S."/>
            <person name="Li R."/>
            <person name="Zhang H."/>
            <person name="Shen G."/>
            <person name="Guo B."/>
            <person name="Wei J."/>
            <person name="Xu J."/>
            <person name="St-Pierre B."/>
            <person name="Chen S."/>
            <person name="Sun C."/>
        </authorList>
    </citation>
    <scope>NUCLEOTIDE SEQUENCE [LARGE SCALE GENOMIC DNA]</scope>
</reference>
<evidence type="ECO:0000313" key="2">
    <source>
        <dbReference type="Proteomes" id="UP001060085"/>
    </source>
</evidence>
<sequence length="1051" mass="116744">MDLQVGSKLEILLFLIAIFITLNAQGSAAANLKNETDRLALLNIKLQISDDPTGVLNSWNNSHHHCYWEGVTCNVRHRRVTNLTLPGHNLLGLISPHIGNLSFLKSLDLGGNRFYGEIPQEIGRLFRLRNLNFSSNILSGEIPVNLSQCSELRYLRILQNKLVGKIPPELSSLKKLVSLNFFQNNLTKEIPSSLGNLSSLRALILSFNNLEGNLPNEIGSLKNLWSLSLTSNKFSGVIPHSVYNISTLSVVSLSENVFEGELPTDIGFKMPNLLLFLIGENKFRGKIPVSIVNATNLEVLDLTWNKFQGHVPMNLGNLPNLQRLNLAENLLGGSNNNINRDLDFITSLTNCSDLQILSIIGNNFGGKLPQSIGNLSLEIQFIGLGFNNISGNIPISLMRLVNLYTLSMGNNFFTGTIPMNFYKLEHLQVLSLHTNMLTGVIPSTLCNITSLYQLFLHTNNLKGTLPSCFSEIQSLKTFVIDGNKLFGIVPPAFFGNSFSLTALNLSKNLFSGSLPPEVGRLANIISFDVSYNNFSGQIPATLGDCLNLRFLKMKNNFFTGRIPLNLASLKEIEELDLSQNKLTGEIPKDLQRLPNLNYLNLTSNNLEGEVPKNGVFGNSTQIILDGNSKLCGGIPELQLTSCPIHKKTKKNLKLLIIIIISTVSSLFAVILISSMFLYFYRRSRHQKNDSSFMSSGKDNFLRISYHELQRATEGFSQENIVGTGNFGVVYKGQLDQQGGKLVAIKVLDLTKIGVSKSFKAECNVLKNIRHRNLVSLLTYCSSIDSRGNDFKALIYDFMENGSLDMWLHPKTLNESRLRNLSVLPRLNIAIDVASALQYLHHNCGFVIVHCDLKPSNILLDSDLTAHVGDFGLAKLLPKISIASSGNGISSSIAVKGTIGYAAPEYAMGGEVTVQGDVYSYGILLLEMFTGKRPIDEIFINDLNLRNYAKQSLTEEGSVKEILGHFLSLRDEEEDRIEVESHQYGSTTANFLRGNNYRILEMDCIYSVLKVGLKCSKTSPNDRMDMNEVTRQLQHIKDVFLRTENNDRTSHN</sequence>
<dbReference type="EMBL" id="CM044704">
    <property type="protein sequence ID" value="KAI5669847.1"/>
    <property type="molecule type" value="Genomic_DNA"/>
</dbReference>
<name>A0ACC0BB54_CATRO</name>